<dbReference type="PROSITE" id="PS50111">
    <property type="entry name" value="CHEMOTAXIS_TRANSDUC_2"/>
    <property type="match status" value="1"/>
</dbReference>
<dbReference type="OrthoDB" id="6434013at2"/>
<evidence type="ECO:0000256" key="6">
    <source>
        <dbReference type="ARBA" id="ARBA00022989"/>
    </source>
</evidence>
<dbReference type="Proteomes" id="UP000309819">
    <property type="component" value="Unassembled WGS sequence"/>
</dbReference>
<evidence type="ECO:0000256" key="12">
    <source>
        <dbReference type="SAM" id="Phobius"/>
    </source>
</evidence>
<dbReference type="InterPro" id="IPR032255">
    <property type="entry name" value="HBM"/>
</dbReference>
<dbReference type="Pfam" id="PF00672">
    <property type="entry name" value="HAMP"/>
    <property type="match status" value="1"/>
</dbReference>
<dbReference type="GO" id="GO:0005886">
    <property type="term" value="C:plasma membrane"/>
    <property type="evidence" value="ECO:0007669"/>
    <property type="project" value="UniProtKB-SubCell"/>
</dbReference>
<evidence type="ECO:0000259" key="14">
    <source>
        <dbReference type="PROSITE" id="PS50885"/>
    </source>
</evidence>
<keyword evidence="7 12" id="KW-0472">Membrane</keyword>
<keyword evidence="8 10" id="KW-0807">Transducer</keyword>
<dbReference type="AlphaFoldDB" id="A0A5R8Z9T7"/>
<feature type="transmembrane region" description="Helical" evidence="12">
    <location>
        <begin position="297"/>
        <end position="316"/>
    </location>
</feature>
<dbReference type="InterPro" id="IPR003660">
    <property type="entry name" value="HAMP_dom"/>
</dbReference>
<dbReference type="EMBL" id="VAUO01000003">
    <property type="protein sequence ID" value="TLP61807.1"/>
    <property type="molecule type" value="Genomic_DNA"/>
</dbReference>
<keyword evidence="2" id="KW-1003">Cell membrane</keyword>
<dbReference type="Gene3D" id="1.20.1440.210">
    <property type="match status" value="2"/>
</dbReference>
<feature type="domain" description="HBM" evidence="15">
    <location>
        <begin position="45"/>
        <end position="291"/>
    </location>
</feature>
<dbReference type="CDD" id="cd06225">
    <property type="entry name" value="HAMP"/>
    <property type="match status" value="1"/>
</dbReference>
<proteinExistence type="inferred from homology"/>
<evidence type="ECO:0000256" key="8">
    <source>
        <dbReference type="ARBA" id="ARBA00023224"/>
    </source>
</evidence>
<accession>A0A5R8Z9T7</accession>
<dbReference type="Pfam" id="PF16591">
    <property type="entry name" value="HBM"/>
    <property type="match status" value="1"/>
</dbReference>
<keyword evidence="6 12" id="KW-1133">Transmembrane helix</keyword>
<gene>
    <name evidence="16" type="ORF">FEM01_09945</name>
</gene>
<feature type="domain" description="Methyl-accepting transducer" evidence="13">
    <location>
        <begin position="375"/>
        <end position="611"/>
    </location>
</feature>
<keyword evidence="4" id="KW-0145">Chemotaxis</keyword>
<evidence type="ECO:0000256" key="9">
    <source>
        <dbReference type="ARBA" id="ARBA00029447"/>
    </source>
</evidence>
<evidence type="ECO:0000259" key="13">
    <source>
        <dbReference type="PROSITE" id="PS50111"/>
    </source>
</evidence>
<comment type="subcellular location">
    <subcellularLocation>
        <location evidence="1">Cell membrane</location>
        <topology evidence="1">Multi-pass membrane protein</topology>
    </subcellularLocation>
</comment>
<evidence type="ECO:0000259" key="15">
    <source>
        <dbReference type="PROSITE" id="PS51753"/>
    </source>
</evidence>
<evidence type="ECO:0000256" key="5">
    <source>
        <dbReference type="ARBA" id="ARBA00022692"/>
    </source>
</evidence>
<evidence type="ECO:0000256" key="4">
    <source>
        <dbReference type="ARBA" id="ARBA00022500"/>
    </source>
</evidence>
<dbReference type="PANTHER" id="PTHR32089">
    <property type="entry name" value="METHYL-ACCEPTING CHEMOTAXIS PROTEIN MCPB"/>
    <property type="match status" value="1"/>
</dbReference>
<protein>
    <submittedName>
        <fullName evidence="16">HAMP domain-containing protein</fullName>
    </submittedName>
</protein>
<keyword evidence="5 12" id="KW-0812">Transmembrane</keyword>
<keyword evidence="17" id="KW-1185">Reference proteome</keyword>
<evidence type="ECO:0000256" key="3">
    <source>
        <dbReference type="ARBA" id="ARBA00022481"/>
    </source>
</evidence>
<reference evidence="16 17" key="1">
    <citation type="submission" date="2019-05" db="EMBL/GenBank/DDBJ databases">
        <title>Pseudomonas sp. SC006 isolated from lettuce that can produce HBGAs.</title>
        <authorList>
            <person name="Wang D."/>
            <person name="Liao N."/>
            <person name="Liu D."/>
            <person name="Zhang Z."/>
            <person name="Zou S."/>
        </authorList>
    </citation>
    <scope>NUCLEOTIDE SEQUENCE [LARGE SCALE GENOMIC DNA]</scope>
    <source>
        <strain evidence="16 17">SC006</strain>
    </source>
</reference>
<comment type="similarity">
    <text evidence="9">Belongs to the methyl-accepting chemotaxis (MCP) protein family.</text>
</comment>
<evidence type="ECO:0000256" key="1">
    <source>
        <dbReference type="ARBA" id="ARBA00004651"/>
    </source>
</evidence>
<dbReference type="CDD" id="cd11386">
    <property type="entry name" value="MCP_signal"/>
    <property type="match status" value="1"/>
</dbReference>
<evidence type="ECO:0000256" key="2">
    <source>
        <dbReference type="ARBA" id="ARBA00022475"/>
    </source>
</evidence>
<dbReference type="PANTHER" id="PTHR32089:SF120">
    <property type="entry name" value="METHYL-ACCEPTING CHEMOTAXIS PROTEIN TLPQ"/>
    <property type="match status" value="1"/>
</dbReference>
<feature type="coiled-coil region" evidence="11">
    <location>
        <begin position="241"/>
        <end position="278"/>
    </location>
</feature>
<dbReference type="SMART" id="SM01358">
    <property type="entry name" value="HBM"/>
    <property type="match status" value="1"/>
</dbReference>
<dbReference type="GO" id="GO:0007165">
    <property type="term" value="P:signal transduction"/>
    <property type="evidence" value="ECO:0007669"/>
    <property type="project" value="UniProtKB-KW"/>
</dbReference>
<dbReference type="PROSITE" id="PS51753">
    <property type="entry name" value="HBM"/>
    <property type="match status" value="1"/>
</dbReference>
<evidence type="ECO:0000313" key="16">
    <source>
        <dbReference type="EMBL" id="TLP61807.1"/>
    </source>
</evidence>
<dbReference type="Gene3D" id="1.10.287.950">
    <property type="entry name" value="Methyl-accepting chemotaxis protein"/>
    <property type="match status" value="1"/>
</dbReference>
<feature type="domain" description="HAMP" evidence="14">
    <location>
        <begin position="318"/>
        <end position="370"/>
    </location>
</feature>
<dbReference type="FunFam" id="1.10.287.950:FF:000001">
    <property type="entry name" value="Methyl-accepting chemotaxis sensory transducer"/>
    <property type="match status" value="1"/>
</dbReference>
<keyword evidence="3" id="KW-0488">Methylation</keyword>
<evidence type="ECO:0000256" key="7">
    <source>
        <dbReference type="ARBA" id="ARBA00023136"/>
    </source>
</evidence>
<comment type="caution">
    <text evidence="16">The sequence shown here is derived from an EMBL/GenBank/DDBJ whole genome shotgun (WGS) entry which is preliminary data.</text>
</comment>
<evidence type="ECO:0000256" key="10">
    <source>
        <dbReference type="PROSITE-ProRule" id="PRU00284"/>
    </source>
</evidence>
<dbReference type="SUPFAM" id="SSF58104">
    <property type="entry name" value="Methyl-accepting chemotaxis protein (MCP) signaling domain"/>
    <property type="match status" value="1"/>
</dbReference>
<dbReference type="Pfam" id="PF00015">
    <property type="entry name" value="MCPsignal"/>
    <property type="match status" value="1"/>
</dbReference>
<dbReference type="SMART" id="SM00304">
    <property type="entry name" value="HAMP"/>
    <property type="match status" value="2"/>
</dbReference>
<organism evidence="16 17">
    <name type="scientific">Pseudomonas mosselii</name>
    <dbReference type="NCBI Taxonomy" id="78327"/>
    <lineage>
        <taxon>Bacteria</taxon>
        <taxon>Pseudomonadati</taxon>
        <taxon>Pseudomonadota</taxon>
        <taxon>Gammaproteobacteria</taxon>
        <taxon>Pseudomonadales</taxon>
        <taxon>Pseudomonadaceae</taxon>
        <taxon>Pseudomonas</taxon>
    </lineage>
</organism>
<name>A0A5R8Z9T7_9PSED</name>
<sequence length="647" mass="70654">MLGPFNRMLSHLSVRAKLASGFAVVLLLTLLTTLTGWFALDDAIERSEKLTQIAHLNDYSKDLRAERITYRVLADEHSRTQVESAIQQIEGLLDQMRPRYNSPESLRVLANTRDIVSRYRSDFSNLQKAVATRQQQQQALTTQQTTLDTVSTQVQQKLVVQLSQVDQTATKSQAFYLLDKVIRHIEMSSQSAASPAYFSEPLQAFAQVGQPAVASADAALGELRTLLPQAQQLIEPLSNHLARYREQLQQYARAAIAVEELQADMERLGDQITASSREMSDNQVVLRDQQALAARSLMSSVALIALLIGSLAALLISQQITGPLRLTLQQAERIAHGDLSQVDEVHREDELGQLQRSMRSMTLSLRELLGGIDKGVSRLSQATTELSSVSVQTQQRVGQQREETDQVATAMNQMSATVQEVAHNAELASQAATTADQQAQVGDQVVAEAIGQIEQLAEQMDHCLGAMNHLAAESERIGTILDVIKSVSEQTNLLALNAAIEAARAGEAGRGFAVVADEVRGLAQRTQQSTEEIEKLIESLHGGTDQVMTLLGDSKRLTEQSVELSRKAGEALGQITSTVSTIQGMNQQIATASEEQSVVAEQINRSVINVRDASDQTSTASEQTAASSVELGDLGRELRTMVGRFRL</sequence>
<evidence type="ECO:0000256" key="11">
    <source>
        <dbReference type="SAM" id="Coils"/>
    </source>
</evidence>
<dbReference type="InterPro" id="IPR004089">
    <property type="entry name" value="MCPsignal_dom"/>
</dbReference>
<dbReference type="GO" id="GO:0006935">
    <property type="term" value="P:chemotaxis"/>
    <property type="evidence" value="ECO:0007669"/>
    <property type="project" value="UniProtKB-KW"/>
</dbReference>
<evidence type="ECO:0000313" key="17">
    <source>
        <dbReference type="Proteomes" id="UP000309819"/>
    </source>
</evidence>
<dbReference type="PROSITE" id="PS50885">
    <property type="entry name" value="HAMP"/>
    <property type="match status" value="1"/>
</dbReference>
<feature type="transmembrane region" description="Helical" evidence="12">
    <location>
        <begin position="20"/>
        <end position="40"/>
    </location>
</feature>
<dbReference type="SMART" id="SM00283">
    <property type="entry name" value="MA"/>
    <property type="match status" value="1"/>
</dbReference>
<keyword evidence="11" id="KW-0175">Coiled coil</keyword>